<gene>
    <name evidence="8" type="ORF">HPP92_008743</name>
</gene>
<sequence length="868" mass="96316">MMTEELVDRRGEKEQEIDILSPNHHGTIGLRKPTLKVTIRDGPRGRLRFHQQCILRIHGAYAMLIWQLLSCSKRPRGPPGPPFLEPKIAYFVRTMDSSEVEEKRYVAGDAKLHGGMYKILSLIVGKVLGIFPFIEASRPRSKSGIQSLCALHVALDKAKSLLQHCCDCSKLYLAITGDSVLMKFEKVRCSLQESLRSVEEIVPETIGCQILEIVGELEAVVFWLDVSEKQIGNDLISLLKKERRDDSSNQNYELEIFHHAASSLGITSSRAALVERRALKKLIERARAEDDKRKESIISYLLHLLRKYSKLFRGEIADDTDSQGSAPCSPTILGSLECISGSAGNGPIFDNQINNLSSFNSKMSDIVIGNLPVPPEELRCPISLQLMYDPVIISSGQTYERACIEKWFNDGHRTCPKTQQQLPHLCLTQNYCAKGLIATWCEQNGLPIPGGPPGTLDTSCWKDELLECESTVARTTGIKNSSLHKETLAAPLLLCGSIQKNEVGTSNDNSCQSFGDGELHRYERLLAAIQGDNLSRQSKAVEQIRLLLKDDDEARIYMGANGFIEALVQFLKLAIDEGDEQAQKIGAMALFNLGVNNNRNKETLLFLDTIPLLQKMITNPCTRESATALILNLSFFDEAKPIIGSSHAVPYLVQSLRSGEPHVSSCCKHDSLYTVYNLSTHPSNIQPLLISGIVDALHILLISSSLEDENSAWAEKVLTIFINIASNEAGKREMRSTPDLIPGLATVLDTGKPAEQELVISCLLILCCGDHSCSQMVLQEGVIPALVSISVSGSPKGKQKAQRLLKLFREQRQSEAAALQQQKQQQEEHRVECATVHDSKPLCKSRSKRLGRTLSSMWKNRYCSVYQC</sequence>
<dbReference type="SMART" id="SM00504">
    <property type="entry name" value="Ubox"/>
    <property type="match status" value="1"/>
</dbReference>
<evidence type="ECO:0000259" key="7">
    <source>
        <dbReference type="PROSITE" id="PS51698"/>
    </source>
</evidence>
<dbReference type="EMBL" id="JADCNM010000004">
    <property type="protein sequence ID" value="KAG0486648.1"/>
    <property type="molecule type" value="Genomic_DNA"/>
</dbReference>
<keyword evidence="5" id="KW-0677">Repeat</keyword>
<comment type="caution">
    <text evidence="8">The sequence shown here is derived from an EMBL/GenBank/DDBJ whole genome shotgun (WGS) entry which is preliminary data.</text>
</comment>
<keyword evidence="4" id="KW-0808">Transferase</keyword>
<name>A0A835RHX9_VANPL</name>
<dbReference type="Gene3D" id="3.30.40.10">
    <property type="entry name" value="Zinc/RING finger domain, C3HC4 (zinc finger)"/>
    <property type="match status" value="1"/>
</dbReference>
<dbReference type="FunFam" id="3.30.40.10:FF:000114">
    <property type="entry name" value="RING-type E3 ubiquitin transferase"/>
    <property type="match status" value="1"/>
</dbReference>
<dbReference type="InterPro" id="IPR045210">
    <property type="entry name" value="RING-Ubox_PUB"/>
</dbReference>
<comment type="pathway">
    <text evidence="2">Protein modification; protein ubiquitination.</text>
</comment>
<dbReference type="PROSITE" id="PS51698">
    <property type="entry name" value="U_BOX"/>
    <property type="match status" value="1"/>
</dbReference>
<dbReference type="PANTHER" id="PTHR23315">
    <property type="entry name" value="U BOX DOMAIN-CONTAINING"/>
    <property type="match status" value="1"/>
</dbReference>
<evidence type="ECO:0000256" key="2">
    <source>
        <dbReference type="ARBA" id="ARBA00004906"/>
    </source>
</evidence>
<dbReference type="InterPro" id="IPR013083">
    <property type="entry name" value="Znf_RING/FYVE/PHD"/>
</dbReference>
<dbReference type="PANTHER" id="PTHR23315:SF284">
    <property type="entry name" value="U-BOX DOMAIN-CONTAINING PROTEIN 7"/>
    <property type="match status" value="1"/>
</dbReference>
<proteinExistence type="predicted"/>
<dbReference type="Proteomes" id="UP000639772">
    <property type="component" value="Unassembled WGS sequence"/>
</dbReference>
<dbReference type="InterPro" id="IPR058678">
    <property type="entry name" value="ARM_PUB"/>
</dbReference>
<evidence type="ECO:0000256" key="3">
    <source>
        <dbReference type="ARBA" id="ARBA00012483"/>
    </source>
</evidence>
<dbReference type="Pfam" id="PF04564">
    <property type="entry name" value="U-box"/>
    <property type="match status" value="1"/>
</dbReference>
<dbReference type="CDD" id="cd16664">
    <property type="entry name" value="RING-Ubox_PUB"/>
    <property type="match status" value="1"/>
</dbReference>
<evidence type="ECO:0000313" key="9">
    <source>
        <dbReference type="Proteomes" id="UP000639772"/>
    </source>
</evidence>
<dbReference type="InterPro" id="IPR011989">
    <property type="entry name" value="ARM-like"/>
</dbReference>
<dbReference type="UniPathway" id="UPA00143"/>
<evidence type="ECO:0000256" key="4">
    <source>
        <dbReference type="ARBA" id="ARBA00022679"/>
    </source>
</evidence>
<comment type="catalytic activity">
    <reaction evidence="1">
        <text>S-ubiquitinyl-[E2 ubiquitin-conjugating enzyme]-L-cysteine + [acceptor protein]-L-lysine = [E2 ubiquitin-conjugating enzyme]-L-cysteine + N(6)-ubiquitinyl-[acceptor protein]-L-lysine.</text>
        <dbReference type="EC" id="2.3.2.27"/>
    </reaction>
</comment>
<dbReference type="InterPro" id="IPR016024">
    <property type="entry name" value="ARM-type_fold"/>
</dbReference>
<organism evidence="8 9">
    <name type="scientific">Vanilla planifolia</name>
    <name type="common">Vanilla</name>
    <dbReference type="NCBI Taxonomy" id="51239"/>
    <lineage>
        <taxon>Eukaryota</taxon>
        <taxon>Viridiplantae</taxon>
        <taxon>Streptophyta</taxon>
        <taxon>Embryophyta</taxon>
        <taxon>Tracheophyta</taxon>
        <taxon>Spermatophyta</taxon>
        <taxon>Magnoliopsida</taxon>
        <taxon>Liliopsida</taxon>
        <taxon>Asparagales</taxon>
        <taxon>Orchidaceae</taxon>
        <taxon>Vanilloideae</taxon>
        <taxon>Vanilleae</taxon>
        <taxon>Vanilla</taxon>
    </lineage>
</organism>
<dbReference type="Pfam" id="PF25598">
    <property type="entry name" value="ARM_PUB"/>
    <property type="match status" value="1"/>
</dbReference>
<dbReference type="GO" id="GO:0016567">
    <property type="term" value="P:protein ubiquitination"/>
    <property type="evidence" value="ECO:0007669"/>
    <property type="project" value="UniProtKB-UniPathway"/>
</dbReference>
<dbReference type="OrthoDB" id="6105938at2759"/>
<evidence type="ECO:0000313" key="8">
    <source>
        <dbReference type="EMBL" id="KAG0486648.1"/>
    </source>
</evidence>
<dbReference type="EC" id="2.3.2.27" evidence="3"/>
<dbReference type="InterPro" id="IPR003613">
    <property type="entry name" value="Ubox_domain"/>
</dbReference>
<evidence type="ECO:0000256" key="6">
    <source>
        <dbReference type="ARBA" id="ARBA00022786"/>
    </source>
</evidence>
<dbReference type="AlphaFoldDB" id="A0A835RHX9"/>
<reference evidence="8 9" key="1">
    <citation type="journal article" date="2020" name="Nat. Food">
        <title>A phased Vanilla planifolia genome enables genetic improvement of flavour and production.</title>
        <authorList>
            <person name="Hasing T."/>
            <person name="Tang H."/>
            <person name="Brym M."/>
            <person name="Khazi F."/>
            <person name="Huang T."/>
            <person name="Chambers A.H."/>
        </authorList>
    </citation>
    <scope>NUCLEOTIDE SEQUENCE [LARGE SCALE GENOMIC DNA]</scope>
    <source>
        <tissue evidence="8">Leaf</tissue>
    </source>
</reference>
<evidence type="ECO:0000256" key="1">
    <source>
        <dbReference type="ARBA" id="ARBA00000900"/>
    </source>
</evidence>
<dbReference type="SUPFAM" id="SSF48371">
    <property type="entry name" value="ARM repeat"/>
    <property type="match status" value="1"/>
</dbReference>
<evidence type="ECO:0000256" key="5">
    <source>
        <dbReference type="ARBA" id="ARBA00022737"/>
    </source>
</evidence>
<dbReference type="Gene3D" id="1.25.10.10">
    <property type="entry name" value="Leucine-rich Repeat Variant"/>
    <property type="match status" value="2"/>
</dbReference>
<protein>
    <recommendedName>
        <fullName evidence="3">RING-type E3 ubiquitin transferase</fullName>
        <ecNumber evidence="3">2.3.2.27</ecNumber>
    </recommendedName>
</protein>
<dbReference type="SUPFAM" id="SSF57850">
    <property type="entry name" value="RING/U-box"/>
    <property type="match status" value="1"/>
</dbReference>
<keyword evidence="6" id="KW-0833">Ubl conjugation pathway</keyword>
<feature type="domain" description="U-box" evidence="7">
    <location>
        <begin position="373"/>
        <end position="447"/>
    </location>
</feature>
<dbReference type="InterPro" id="IPR000225">
    <property type="entry name" value="Armadillo"/>
</dbReference>
<accession>A0A835RHX9</accession>
<dbReference type="GO" id="GO:0061630">
    <property type="term" value="F:ubiquitin protein ligase activity"/>
    <property type="evidence" value="ECO:0007669"/>
    <property type="project" value="UniProtKB-EC"/>
</dbReference>
<dbReference type="SMART" id="SM00185">
    <property type="entry name" value="ARM"/>
    <property type="match status" value="3"/>
</dbReference>